<feature type="chain" id="PRO_5047098759" evidence="1">
    <location>
        <begin position="23"/>
        <end position="229"/>
    </location>
</feature>
<dbReference type="CDD" id="cd02423">
    <property type="entry name" value="Peptidase_C39G"/>
    <property type="match status" value="1"/>
</dbReference>
<proteinExistence type="predicted"/>
<dbReference type="Proteomes" id="UP001156831">
    <property type="component" value="Unassembled WGS sequence"/>
</dbReference>
<protein>
    <submittedName>
        <fullName evidence="3">C39 family peptidase</fullName>
    </submittedName>
</protein>
<evidence type="ECO:0000313" key="3">
    <source>
        <dbReference type="EMBL" id="MDH5830712.1"/>
    </source>
</evidence>
<organism evidence="3 4">
    <name type="scientific">Luteimonas rhizosphaericola</name>
    <dbReference type="NCBI Taxonomy" id="3042024"/>
    <lineage>
        <taxon>Bacteria</taxon>
        <taxon>Pseudomonadati</taxon>
        <taxon>Pseudomonadota</taxon>
        <taxon>Gammaproteobacteria</taxon>
        <taxon>Lysobacterales</taxon>
        <taxon>Lysobacteraceae</taxon>
        <taxon>Luteimonas</taxon>
    </lineage>
</organism>
<dbReference type="EMBL" id="JARXRN010000024">
    <property type="protein sequence ID" value="MDH5830712.1"/>
    <property type="molecule type" value="Genomic_DNA"/>
</dbReference>
<dbReference type="Pfam" id="PF03412">
    <property type="entry name" value="Peptidase_C39"/>
    <property type="match status" value="1"/>
</dbReference>
<evidence type="ECO:0000256" key="1">
    <source>
        <dbReference type="SAM" id="SignalP"/>
    </source>
</evidence>
<keyword evidence="4" id="KW-1185">Reference proteome</keyword>
<dbReference type="RefSeq" id="WP_280601520.1">
    <property type="nucleotide sequence ID" value="NZ_JARXRN010000024.1"/>
</dbReference>
<evidence type="ECO:0000313" key="4">
    <source>
        <dbReference type="Proteomes" id="UP001156831"/>
    </source>
</evidence>
<keyword evidence="1" id="KW-0732">Signal</keyword>
<reference evidence="3 4" key="1">
    <citation type="submission" date="2023-04" db="EMBL/GenBank/DDBJ databases">
        <title>Luteimonas sp. M1R5S18.</title>
        <authorList>
            <person name="Sun J.-Q."/>
        </authorList>
    </citation>
    <scope>NUCLEOTIDE SEQUENCE [LARGE SCALE GENOMIC DNA]</scope>
    <source>
        <strain evidence="3 4">M1R5S18</strain>
    </source>
</reference>
<dbReference type="InterPro" id="IPR005074">
    <property type="entry name" value="Peptidase_C39"/>
</dbReference>
<name>A0ABT6JJK3_9GAMM</name>
<dbReference type="PROSITE" id="PS50990">
    <property type="entry name" value="PEPTIDASE_C39"/>
    <property type="match status" value="1"/>
</dbReference>
<evidence type="ECO:0000259" key="2">
    <source>
        <dbReference type="PROSITE" id="PS50990"/>
    </source>
</evidence>
<accession>A0ABT6JJK3</accession>
<gene>
    <name evidence="3" type="ORF">QFW80_09330</name>
</gene>
<feature type="signal peptide" evidence="1">
    <location>
        <begin position="1"/>
        <end position="22"/>
    </location>
</feature>
<comment type="caution">
    <text evidence="3">The sequence shown here is derived from an EMBL/GenBank/DDBJ whole genome shotgun (WGS) entry which is preliminary data.</text>
</comment>
<feature type="domain" description="Peptidase C39" evidence="2">
    <location>
        <begin position="53"/>
        <end position="183"/>
    </location>
</feature>
<dbReference type="Gene3D" id="3.90.70.10">
    <property type="entry name" value="Cysteine proteinases"/>
    <property type="match status" value="1"/>
</dbReference>
<sequence>MSALRTSLLGATLALSASAALAGSIELRVPFSGGYSVPVTSLKEARFRTTVPQQYDFSCGSAAVATLLTYQYGTPVAEAEVFAHMYATGDQARIRAEGFSLLDMRRYLASRGFEADGFLVPLDRLPEQGLPAIVLLNDRGYRHFVVVRGLRNGRVLVADPARGARAIPRRDFERIWDNRVLFVVHNRRELASFNQGRDWKAAPEAPLHVGIQRQGLQTIVIPRRGPGDI</sequence>